<sequence>MPDVSCFDLECKFCEASQCITSDRFCIADKNRFLRSTNIRKLKL</sequence>
<dbReference type="Proteomes" id="UP000216752">
    <property type="component" value="Chromosome"/>
</dbReference>
<accession>A0ABZ3IUJ4</accession>
<protein>
    <submittedName>
        <fullName evidence="1">Uncharacterized protein</fullName>
    </submittedName>
</protein>
<reference evidence="1" key="1">
    <citation type="submission" date="2024-05" db="EMBL/GenBank/DDBJ databases">
        <title>Isolation and characterization of Sporomusa carbonis sp. nov., a carboxydotrophic hydrogenogen in the genus of Sporomusa isolated from a charcoal burning pile.</title>
        <authorList>
            <person name="Boeer T."/>
            <person name="Rosenbaum F."/>
            <person name="Eysell L."/>
            <person name="Mueller V."/>
            <person name="Daniel R."/>
            <person name="Poehlein A."/>
        </authorList>
    </citation>
    <scope>NUCLEOTIDE SEQUENCE [LARGE SCALE GENOMIC DNA]</scope>
    <source>
        <strain evidence="1">DSM 10669</strain>
    </source>
</reference>
<gene>
    <name evidence="1" type="ORF">SPSIL_055640</name>
</gene>
<evidence type="ECO:0000313" key="1">
    <source>
        <dbReference type="EMBL" id="XFO69332.1"/>
    </source>
</evidence>
<evidence type="ECO:0000313" key="2">
    <source>
        <dbReference type="Proteomes" id="UP000216752"/>
    </source>
</evidence>
<organism evidence="1 2">
    <name type="scientific">Sporomusa silvacetica DSM 10669</name>
    <dbReference type="NCBI Taxonomy" id="1123289"/>
    <lineage>
        <taxon>Bacteria</taxon>
        <taxon>Bacillati</taxon>
        <taxon>Bacillota</taxon>
        <taxon>Negativicutes</taxon>
        <taxon>Selenomonadales</taxon>
        <taxon>Sporomusaceae</taxon>
        <taxon>Sporomusa</taxon>
    </lineage>
</organism>
<proteinExistence type="predicted"/>
<dbReference type="EMBL" id="CP155573">
    <property type="protein sequence ID" value="XFO69332.1"/>
    <property type="molecule type" value="Genomic_DNA"/>
</dbReference>
<name>A0ABZ3IUJ4_9FIRM</name>
<keyword evidence="2" id="KW-1185">Reference proteome</keyword>